<dbReference type="Gene3D" id="3.30.420.40">
    <property type="match status" value="2"/>
</dbReference>
<keyword evidence="3" id="KW-1185">Reference proteome</keyword>
<dbReference type="OrthoDB" id="9810372at2"/>
<dbReference type="EMBL" id="RJKE01000001">
    <property type="protein sequence ID" value="ROO83118.1"/>
    <property type="molecule type" value="Genomic_DNA"/>
</dbReference>
<proteinExistence type="inferred from homology"/>
<dbReference type="InterPro" id="IPR043129">
    <property type="entry name" value="ATPase_NBD"/>
</dbReference>
<dbReference type="PANTHER" id="PTHR18964:SF149">
    <property type="entry name" value="BIFUNCTIONAL UDP-N-ACETYLGLUCOSAMINE 2-EPIMERASE_N-ACETYLMANNOSAMINE KINASE"/>
    <property type="match status" value="1"/>
</dbReference>
<dbReference type="AlphaFoldDB" id="A0A3N1CQX0"/>
<evidence type="ECO:0000313" key="3">
    <source>
        <dbReference type="Proteomes" id="UP000272400"/>
    </source>
</evidence>
<reference evidence="2 3" key="1">
    <citation type="submission" date="2018-11" db="EMBL/GenBank/DDBJ databases">
        <title>Sequencing the genomes of 1000 actinobacteria strains.</title>
        <authorList>
            <person name="Klenk H.-P."/>
        </authorList>
    </citation>
    <scope>NUCLEOTIDE SEQUENCE [LARGE SCALE GENOMIC DNA]</scope>
    <source>
        <strain evidence="2 3">DSM 44254</strain>
    </source>
</reference>
<accession>A0A3N1CQX0</accession>
<dbReference type="GO" id="GO:0016301">
    <property type="term" value="F:kinase activity"/>
    <property type="evidence" value="ECO:0007669"/>
    <property type="project" value="UniProtKB-KW"/>
</dbReference>
<dbReference type="Proteomes" id="UP000272400">
    <property type="component" value="Unassembled WGS sequence"/>
</dbReference>
<dbReference type="InterPro" id="IPR000600">
    <property type="entry name" value="ROK"/>
</dbReference>
<keyword evidence="2" id="KW-0418">Kinase</keyword>
<organism evidence="2 3">
    <name type="scientific">Actinocorallia herbida</name>
    <dbReference type="NCBI Taxonomy" id="58109"/>
    <lineage>
        <taxon>Bacteria</taxon>
        <taxon>Bacillati</taxon>
        <taxon>Actinomycetota</taxon>
        <taxon>Actinomycetes</taxon>
        <taxon>Streptosporangiales</taxon>
        <taxon>Thermomonosporaceae</taxon>
        <taxon>Actinocorallia</taxon>
    </lineage>
</organism>
<comment type="similarity">
    <text evidence="1">Belongs to the ROK (NagC/XylR) family.</text>
</comment>
<name>A0A3N1CQX0_9ACTN</name>
<dbReference type="PANTHER" id="PTHR18964">
    <property type="entry name" value="ROK (REPRESSOR, ORF, KINASE) FAMILY"/>
    <property type="match status" value="1"/>
</dbReference>
<evidence type="ECO:0000313" key="2">
    <source>
        <dbReference type="EMBL" id="ROO83118.1"/>
    </source>
</evidence>
<comment type="caution">
    <text evidence="2">The sequence shown here is derived from an EMBL/GenBank/DDBJ whole genome shotgun (WGS) entry which is preliminary data.</text>
</comment>
<dbReference type="SUPFAM" id="SSF53067">
    <property type="entry name" value="Actin-like ATPase domain"/>
    <property type="match status" value="1"/>
</dbReference>
<gene>
    <name evidence="2" type="ORF">EDD29_0610</name>
</gene>
<sequence length="308" mass="31406">MPESRESCVVALDVGGTRMKAGLVGTDARVITERLYDTGREDGPAAVTERLVGAVRDLSAQADARDLRPSGAGVVIPGIIDEADGVVRSSANIGWTDFPLRDHLTAHTDLPVAIGHDVRAGGLAESVLGAGKGEPDLLFLALGTGIAGAMILEGRPFSGNGYGGEIGHMLIEQGGHRCGCGSRGCLETVASASAVGRRYSERAGRTAAAHDVAALVEAGDPTALGVWNDAVEALATAILAYMTICAPARVVIGGGLAQSGETLLAPLRDLVTARTTYHRPVEIVRASLGDRAGLLGAALIGGAAAPHR</sequence>
<dbReference type="Pfam" id="PF00480">
    <property type="entry name" value="ROK"/>
    <property type="match status" value="1"/>
</dbReference>
<keyword evidence="2" id="KW-0808">Transferase</keyword>
<evidence type="ECO:0000256" key="1">
    <source>
        <dbReference type="ARBA" id="ARBA00006479"/>
    </source>
</evidence>
<protein>
    <submittedName>
        <fullName evidence="2">Glucokinase</fullName>
    </submittedName>
</protein>
<dbReference type="RefSeq" id="WP_123662055.1">
    <property type="nucleotide sequence ID" value="NZ_RJKE01000001.1"/>
</dbReference>